<dbReference type="Gene3D" id="3.30.110.40">
    <property type="entry name" value="TusA-like domain"/>
    <property type="match status" value="1"/>
</dbReference>
<gene>
    <name evidence="2" type="ORF">DEM27_19435</name>
</gene>
<evidence type="ECO:0000313" key="3">
    <source>
        <dbReference type="Proteomes" id="UP000245252"/>
    </source>
</evidence>
<dbReference type="InterPro" id="IPR036868">
    <property type="entry name" value="TusA-like_sf"/>
</dbReference>
<organism evidence="2 3">
    <name type="scientific">Metarhizobium album</name>
    <dbReference type="NCBI Taxonomy" id="2182425"/>
    <lineage>
        <taxon>Bacteria</taxon>
        <taxon>Pseudomonadati</taxon>
        <taxon>Pseudomonadota</taxon>
        <taxon>Alphaproteobacteria</taxon>
        <taxon>Hyphomicrobiales</taxon>
        <taxon>Rhizobiaceae</taxon>
        <taxon>Metarhizobium</taxon>
    </lineage>
</organism>
<dbReference type="SUPFAM" id="SSF64307">
    <property type="entry name" value="SirA-like"/>
    <property type="match status" value="1"/>
</dbReference>
<dbReference type="Proteomes" id="UP000245252">
    <property type="component" value="Unassembled WGS sequence"/>
</dbReference>
<dbReference type="EMBL" id="QFBC01000009">
    <property type="protein sequence ID" value="PWE54689.1"/>
    <property type="molecule type" value="Genomic_DNA"/>
</dbReference>
<reference evidence="2 3" key="1">
    <citation type="submission" date="2018-05" db="EMBL/GenBank/DDBJ databases">
        <title>The draft genome of strain NS-104.</title>
        <authorList>
            <person name="Hang P."/>
            <person name="Jiang J."/>
        </authorList>
    </citation>
    <scope>NUCLEOTIDE SEQUENCE [LARGE SCALE GENOMIC DNA]</scope>
    <source>
        <strain evidence="2 3">NS-104</strain>
    </source>
</reference>
<dbReference type="Pfam" id="PF10006">
    <property type="entry name" value="DUF2249"/>
    <property type="match status" value="2"/>
</dbReference>
<proteinExistence type="predicted"/>
<sequence>MGFEYKELDVRPLLQAGVEPFVEIMTAVDGLGPGQGLRLLAPFKPQPLFSVMERKGYLYELSELEGGDFEVRFFPKKPEVLASENADDADNWPDPMVELDLTDLDPPQPMVKILQALESMPEGTVLFAVLSREPVFLFPELVKRGHQWVGNFDKAGTAFRLMIRRGGAKP</sequence>
<protein>
    <submittedName>
        <fullName evidence="2">Universal stress protein</fullName>
    </submittedName>
</protein>
<dbReference type="InterPro" id="IPR018720">
    <property type="entry name" value="DUF2249"/>
</dbReference>
<comment type="caution">
    <text evidence="2">The sequence shown here is derived from an EMBL/GenBank/DDBJ whole genome shotgun (WGS) entry which is preliminary data.</text>
</comment>
<dbReference type="RefSeq" id="WP_109459909.1">
    <property type="nucleotide sequence ID" value="NZ_QFBC01000009.1"/>
</dbReference>
<keyword evidence="3" id="KW-1185">Reference proteome</keyword>
<dbReference type="AlphaFoldDB" id="A0A2U2DN72"/>
<feature type="domain" description="DUF2249" evidence="1">
    <location>
        <begin position="98"/>
        <end position="165"/>
    </location>
</feature>
<evidence type="ECO:0000313" key="2">
    <source>
        <dbReference type="EMBL" id="PWE54689.1"/>
    </source>
</evidence>
<dbReference type="OrthoDB" id="30295at2"/>
<accession>A0A2U2DN72</accession>
<evidence type="ECO:0000259" key="1">
    <source>
        <dbReference type="Pfam" id="PF10006"/>
    </source>
</evidence>
<feature type="domain" description="DUF2249" evidence="1">
    <location>
        <begin position="7"/>
        <end position="73"/>
    </location>
</feature>
<name>A0A2U2DN72_9HYPH</name>